<reference evidence="1 2" key="1">
    <citation type="submission" date="2019-07" db="EMBL/GenBank/DDBJ databases">
        <title>Genomics analysis of Aphanomyces spp. identifies a new class of oomycete effector associated with host adaptation.</title>
        <authorList>
            <person name="Gaulin E."/>
        </authorList>
    </citation>
    <scope>NUCLEOTIDE SEQUENCE [LARGE SCALE GENOMIC DNA]</scope>
    <source>
        <strain evidence="1 2">ATCC 201684</strain>
    </source>
</reference>
<dbReference type="AlphaFoldDB" id="A0A6G0XA03"/>
<evidence type="ECO:0000313" key="2">
    <source>
        <dbReference type="Proteomes" id="UP000481153"/>
    </source>
</evidence>
<evidence type="ECO:0000313" key="1">
    <source>
        <dbReference type="EMBL" id="KAF0736952.1"/>
    </source>
</evidence>
<gene>
    <name evidence="1" type="ORF">Ae201684_006764</name>
</gene>
<protein>
    <submittedName>
        <fullName evidence="1">Uncharacterized protein</fullName>
    </submittedName>
</protein>
<name>A0A6G0XA03_9STRA</name>
<dbReference type="Proteomes" id="UP000481153">
    <property type="component" value="Unassembled WGS sequence"/>
</dbReference>
<dbReference type="EMBL" id="VJMJ01000085">
    <property type="protein sequence ID" value="KAF0736952.1"/>
    <property type="molecule type" value="Genomic_DNA"/>
</dbReference>
<accession>A0A6G0XA03</accession>
<keyword evidence="2" id="KW-1185">Reference proteome</keyword>
<dbReference type="VEuPathDB" id="FungiDB:AeMF1_018576"/>
<comment type="caution">
    <text evidence="1">The sequence shown here is derived from an EMBL/GenBank/DDBJ whole genome shotgun (WGS) entry which is preliminary data.</text>
</comment>
<organism evidence="1 2">
    <name type="scientific">Aphanomyces euteiches</name>
    <dbReference type="NCBI Taxonomy" id="100861"/>
    <lineage>
        <taxon>Eukaryota</taxon>
        <taxon>Sar</taxon>
        <taxon>Stramenopiles</taxon>
        <taxon>Oomycota</taxon>
        <taxon>Saprolegniomycetes</taxon>
        <taxon>Saprolegniales</taxon>
        <taxon>Verrucalvaceae</taxon>
        <taxon>Aphanomyces</taxon>
    </lineage>
</organism>
<proteinExistence type="predicted"/>
<sequence>MNSIKDIPQWLDTVTSSQQHAVCTSLEPWIHAPWFVYCPTLTGSCRLSNGSVRAGRHGSRVTKYLETKFLVGGANVNIIDPVGYNAPLLAGRFDGYPDDKKPQSVKAFFVPEVVQQVANHGRVRVVVFRSDKDECVRLSEKCLQYFGKVAGAATYSMSNFGAVHAAGPLHTRWLPVWVH</sequence>